<gene>
    <name evidence="3" type="ORF">DF196_04485</name>
</gene>
<accession>A0A2U2NAW2</accession>
<evidence type="ECO:0000313" key="4">
    <source>
        <dbReference type="Proteomes" id="UP000245876"/>
    </source>
</evidence>
<keyword evidence="2" id="KW-1133">Transmembrane helix</keyword>
<reference evidence="3 4" key="1">
    <citation type="journal article" date="2018" name="Int. J. Syst. Evol. Microbiol.">
        <title>Bifidobacterium callitrichidarum sp. nov. from the faeces of the emperor tamarin (Saguinus imperator).</title>
        <authorList>
            <person name="Modesto M."/>
            <person name="Michelini S."/>
            <person name="Sansosti M.C."/>
            <person name="De Filippo C."/>
            <person name="Cavalieri D."/>
            <person name="Qvirist L."/>
            <person name="Andlid T."/>
            <person name="Spiezio C."/>
            <person name="Sandri C."/>
            <person name="Pascarelli S."/>
            <person name="Sgorbati B."/>
            <person name="Mattarelli P."/>
        </authorList>
    </citation>
    <scope>NUCLEOTIDE SEQUENCE [LARGE SCALE GENOMIC DNA]</scope>
    <source>
        <strain evidence="3 4">TRI 5</strain>
    </source>
</reference>
<dbReference type="EMBL" id="QFFM01000007">
    <property type="protein sequence ID" value="PWG66252.1"/>
    <property type="molecule type" value="Genomic_DNA"/>
</dbReference>
<feature type="compositionally biased region" description="Acidic residues" evidence="1">
    <location>
        <begin position="9"/>
        <end position="20"/>
    </location>
</feature>
<dbReference type="Proteomes" id="UP000245876">
    <property type="component" value="Unassembled WGS sequence"/>
</dbReference>
<feature type="transmembrane region" description="Helical" evidence="2">
    <location>
        <begin position="49"/>
        <end position="69"/>
    </location>
</feature>
<feature type="compositionally biased region" description="Polar residues" evidence="1">
    <location>
        <begin position="77"/>
        <end position="92"/>
    </location>
</feature>
<dbReference type="AlphaFoldDB" id="A0A2U2NAW2"/>
<protein>
    <submittedName>
        <fullName evidence="3">Uncharacterized protein</fullName>
    </submittedName>
</protein>
<evidence type="ECO:0000256" key="1">
    <source>
        <dbReference type="SAM" id="MobiDB-lite"/>
    </source>
</evidence>
<proteinExistence type="predicted"/>
<evidence type="ECO:0000313" key="3">
    <source>
        <dbReference type="EMBL" id="PWG66252.1"/>
    </source>
</evidence>
<evidence type="ECO:0000256" key="2">
    <source>
        <dbReference type="SAM" id="Phobius"/>
    </source>
</evidence>
<keyword evidence="4" id="KW-1185">Reference proteome</keyword>
<feature type="region of interest" description="Disordered" evidence="1">
    <location>
        <begin position="1"/>
        <end position="43"/>
    </location>
</feature>
<sequence length="211" mass="23505">MDAERTDHDDETFADADTTESSEMRHPESGSNKNRTSWMRRQGSRRWRTTAAVILALAAIAVTVAVSLLPEPWRDVQSNAKTGTNDPLPTTSEHPDFTGPHKYEFLNAWNNLHTELGRDALKDGVVTDDERSEVFLAYNQCLSVYGLQSRPFVDENGKTNGQTVVSIRGSMSSEQQSDVIDQCAIDSDYRWIEPLAAYGSDHPAALGDMQR</sequence>
<name>A0A2U2NAW2_9BIFI</name>
<organism evidence="3 4">
    <name type="scientific">Bifidobacterium callitrichidarum</name>
    <dbReference type="NCBI Taxonomy" id="2052941"/>
    <lineage>
        <taxon>Bacteria</taxon>
        <taxon>Bacillati</taxon>
        <taxon>Actinomycetota</taxon>
        <taxon>Actinomycetes</taxon>
        <taxon>Bifidobacteriales</taxon>
        <taxon>Bifidobacteriaceae</taxon>
        <taxon>Bifidobacterium</taxon>
    </lineage>
</organism>
<feature type="region of interest" description="Disordered" evidence="1">
    <location>
        <begin position="77"/>
        <end position="99"/>
    </location>
</feature>
<keyword evidence="2" id="KW-0812">Transmembrane</keyword>
<comment type="caution">
    <text evidence="3">The sequence shown here is derived from an EMBL/GenBank/DDBJ whole genome shotgun (WGS) entry which is preliminary data.</text>
</comment>
<keyword evidence="2" id="KW-0472">Membrane</keyword>
<feature type="compositionally biased region" description="Polar residues" evidence="1">
    <location>
        <begin position="29"/>
        <end position="39"/>
    </location>
</feature>